<dbReference type="Pfam" id="PF03783">
    <property type="entry name" value="CsgG"/>
    <property type="match status" value="1"/>
</dbReference>
<evidence type="ECO:0000313" key="2">
    <source>
        <dbReference type="Proteomes" id="UP000192738"/>
    </source>
</evidence>
<dbReference type="Proteomes" id="UP000192738">
    <property type="component" value="Unassembled WGS sequence"/>
</dbReference>
<dbReference type="Gene3D" id="3.40.50.10610">
    <property type="entry name" value="ABC-type transport auxiliary lipoprotein component"/>
    <property type="match status" value="1"/>
</dbReference>
<dbReference type="PROSITE" id="PS51257">
    <property type="entry name" value="PROKAR_LIPOPROTEIN"/>
    <property type="match status" value="1"/>
</dbReference>
<dbReference type="GO" id="GO:0030288">
    <property type="term" value="C:outer membrane-bounded periplasmic space"/>
    <property type="evidence" value="ECO:0007669"/>
    <property type="project" value="InterPro"/>
</dbReference>
<proteinExistence type="predicted"/>
<protein>
    <submittedName>
        <fullName evidence="1">Curli production assembly/transport component CsgG</fullName>
    </submittedName>
</protein>
<dbReference type="AlphaFoldDB" id="A0A1W2E6T2"/>
<accession>A0A1W2E6T2</accession>
<organism evidence="1 2">
    <name type="scientific">Sporomusa malonica</name>
    <dbReference type="NCBI Taxonomy" id="112901"/>
    <lineage>
        <taxon>Bacteria</taxon>
        <taxon>Bacillati</taxon>
        <taxon>Bacillota</taxon>
        <taxon>Negativicutes</taxon>
        <taxon>Selenomonadales</taxon>
        <taxon>Sporomusaceae</taxon>
        <taxon>Sporomusa</taxon>
    </lineage>
</organism>
<reference evidence="1 2" key="1">
    <citation type="submission" date="2017-04" db="EMBL/GenBank/DDBJ databases">
        <authorList>
            <person name="Afonso C.L."/>
            <person name="Miller P.J."/>
            <person name="Scott M.A."/>
            <person name="Spackman E."/>
            <person name="Goraichik I."/>
            <person name="Dimitrov K.M."/>
            <person name="Suarez D.L."/>
            <person name="Swayne D.E."/>
        </authorList>
    </citation>
    <scope>NUCLEOTIDE SEQUENCE [LARGE SCALE GENOMIC DNA]</scope>
    <source>
        <strain evidence="1 2">DSM 5090</strain>
    </source>
</reference>
<dbReference type="RefSeq" id="WP_245824071.1">
    <property type="nucleotide sequence ID" value="NZ_CP155572.1"/>
</dbReference>
<dbReference type="STRING" id="112901.SAMN04488500_12156"/>
<gene>
    <name evidence="1" type="ORF">SAMN04488500_12156</name>
</gene>
<sequence length="383" mass="42476">MKVIKGKVWLCFLVAIIACGWMESVVSADVGDKLRVGVVEFDVKGDLDIKDAGAIIAEWMITALGEEGRFELKAREVLLKKVLQEQSLGLTGIIDNETAVGIGRIYGVQAVVTGSVTKWGKTIKVDARLVDTINGSVMRVASIEVANADDIPKQIRILASKIATERNESTKPGTLNSVRDQQRSQIKYLGDRVYHVLDITSHCNWRMRNMGYLVAEQMPEGDILLGGVPFYIGTEKNNIWASSRAVGPNAQVLEIPMDIPNPVMVYTLINSEWGKLGGESLAYIEFFGSSGAYYKKELTGNEDIRDWLKGTGWFPKWAQNINNKTTINVVTVKDKANEARLDRQQISLPSTFHGQNLVKVRLVDNGEMYVQKIFLTGITILVQ</sequence>
<dbReference type="InterPro" id="IPR005534">
    <property type="entry name" value="Curli_assmbl/transp-comp_CsgG"/>
</dbReference>
<keyword evidence="2" id="KW-1185">Reference proteome</keyword>
<dbReference type="EMBL" id="FWXI01000021">
    <property type="protein sequence ID" value="SMD05451.1"/>
    <property type="molecule type" value="Genomic_DNA"/>
</dbReference>
<name>A0A1W2E6T2_9FIRM</name>
<dbReference type="SUPFAM" id="SSF52964">
    <property type="entry name" value="TolB, N-terminal domain"/>
    <property type="match status" value="1"/>
</dbReference>
<evidence type="ECO:0000313" key="1">
    <source>
        <dbReference type="EMBL" id="SMD05451.1"/>
    </source>
</evidence>